<dbReference type="PANTHER" id="PTHR24421">
    <property type="entry name" value="NITRATE/NITRITE SENSOR PROTEIN NARX-RELATED"/>
    <property type="match status" value="1"/>
</dbReference>
<dbReference type="Gene3D" id="3.30.565.10">
    <property type="entry name" value="Histidine kinase-like ATPase, C-terminal domain"/>
    <property type="match status" value="1"/>
</dbReference>
<dbReference type="GO" id="GO:0000155">
    <property type="term" value="F:phosphorelay sensor kinase activity"/>
    <property type="evidence" value="ECO:0007669"/>
    <property type="project" value="UniProtKB-UniRule"/>
</dbReference>
<feature type="transmembrane region" description="Helical" evidence="14">
    <location>
        <begin position="5"/>
        <end position="26"/>
    </location>
</feature>
<evidence type="ECO:0000256" key="7">
    <source>
        <dbReference type="ARBA" id="ARBA00022741"/>
    </source>
</evidence>
<keyword evidence="7 13" id="KW-0547">Nucleotide-binding</keyword>
<feature type="transmembrane region" description="Helical" evidence="14">
    <location>
        <begin position="46"/>
        <end position="66"/>
    </location>
</feature>
<keyword evidence="12 13" id="KW-0472">Membrane</keyword>
<evidence type="ECO:0000256" key="6">
    <source>
        <dbReference type="ARBA" id="ARBA00022692"/>
    </source>
</evidence>
<dbReference type="InterPro" id="IPR005467">
    <property type="entry name" value="His_kinase_dom"/>
</dbReference>
<dbReference type="STRING" id="570947.SAMN05421687_102214"/>
<evidence type="ECO:0000256" key="14">
    <source>
        <dbReference type="SAM" id="Phobius"/>
    </source>
</evidence>
<keyword evidence="11 13" id="KW-0902">Two-component regulatory system</keyword>
<evidence type="ECO:0000256" key="5">
    <source>
        <dbReference type="ARBA" id="ARBA00022679"/>
    </source>
</evidence>
<dbReference type="GO" id="GO:0046983">
    <property type="term" value="F:protein dimerization activity"/>
    <property type="evidence" value="ECO:0007669"/>
    <property type="project" value="InterPro"/>
</dbReference>
<dbReference type="InterPro" id="IPR017202">
    <property type="entry name" value="LiaS/VraS"/>
</dbReference>
<evidence type="ECO:0000313" key="16">
    <source>
        <dbReference type="EMBL" id="SIS40564.1"/>
    </source>
</evidence>
<keyword evidence="4" id="KW-0597">Phosphoprotein</keyword>
<dbReference type="Pfam" id="PF07730">
    <property type="entry name" value="HisKA_3"/>
    <property type="match status" value="1"/>
</dbReference>
<reference evidence="17" key="1">
    <citation type="submission" date="2017-01" db="EMBL/GenBank/DDBJ databases">
        <authorList>
            <person name="Varghese N."/>
            <person name="Submissions S."/>
        </authorList>
    </citation>
    <scope>NUCLEOTIDE SEQUENCE [LARGE SCALE GENOMIC DNA]</scope>
    <source>
        <strain evidence="17">DSM 23127</strain>
    </source>
</reference>
<keyword evidence="6 14" id="KW-0812">Transmembrane</keyword>
<organism evidence="16 17">
    <name type="scientific">Salimicrobium flavidum</name>
    <dbReference type="NCBI Taxonomy" id="570947"/>
    <lineage>
        <taxon>Bacteria</taxon>
        <taxon>Bacillati</taxon>
        <taxon>Bacillota</taxon>
        <taxon>Bacilli</taxon>
        <taxon>Bacillales</taxon>
        <taxon>Bacillaceae</taxon>
        <taxon>Salimicrobium</taxon>
    </lineage>
</organism>
<comment type="subcellular location">
    <subcellularLocation>
        <location evidence="2 13">Cell membrane</location>
        <topology evidence="2 13">Multi-pass membrane protein</topology>
    </subcellularLocation>
</comment>
<dbReference type="Gene3D" id="1.20.5.1930">
    <property type="match status" value="1"/>
</dbReference>
<dbReference type="CDD" id="cd16917">
    <property type="entry name" value="HATPase_UhpB-NarQ-NarX-like"/>
    <property type="match status" value="1"/>
</dbReference>
<dbReference type="InterPro" id="IPR036890">
    <property type="entry name" value="HATPase_C_sf"/>
</dbReference>
<protein>
    <recommendedName>
        <fullName evidence="13">Sensor histidine kinase</fullName>
        <ecNumber evidence="13">2.7.13.3</ecNumber>
    </recommendedName>
</protein>
<dbReference type="InterPro" id="IPR011712">
    <property type="entry name" value="Sig_transdc_His_kin_sub3_dim/P"/>
</dbReference>
<keyword evidence="3 13" id="KW-1003">Cell membrane</keyword>
<feature type="domain" description="Histidine kinase" evidence="15">
    <location>
        <begin position="143"/>
        <end position="331"/>
    </location>
</feature>
<keyword evidence="17" id="KW-1185">Reference proteome</keyword>
<keyword evidence="9 13" id="KW-0067">ATP-binding</keyword>
<dbReference type="InterPro" id="IPR050482">
    <property type="entry name" value="Sensor_HK_TwoCompSys"/>
</dbReference>
<evidence type="ECO:0000313" key="17">
    <source>
        <dbReference type="Proteomes" id="UP000187608"/>
    </source>
</evidence>
<comment type="catalytic activity">
    <reaction evidence="1 13">
        <text>ATP + protein L-histidine = ADP + protein N-phospho-L-histidine.</text>
        <dbReference type="EC" id="2.7.13.3"/>
    </reaction>
</comment>
<evidence type="ECO:0000256" key="2">
    <source>
        <dbReference type="ARBA" id="ARBA00004651"/>
    </source>
</evidence>
<evidence type="ECO:0000256" key="10">
    <source>
        <dbReference type="ARBA" id="ARBA00022989"/>
    </source>
</evidence>
<evidence type="ECO:0000256" key="1">
    <source>
        <dbReference type="ARBA" id="ARBA00000085"/>
    </source>
</evidence>
<dbReference type="GO" id="GO:0005886">
    <property type="term" value="C:plasma membrane"/>
    <property type="evidence" value="ECO:0007669"/>
    <property type="project" value="UniProtKB-SubCell"/>
</dbReference>
<dbReference type="OrthoDB" id="9795828at2"/>
<evidence type="ECO:0000256" key="9">
    <source>
        <dbReference type="ARBA" id="ARBA00022840"/>
    </source>
</evidence>
<proteinExistence type="predicted"/>
<evidence type="ECO:0000256" key="12">
    <source>
        <dbReference type="ARBA" id="ARBA00023136"/>
    </source>
</evidence>
<dbReference type="SUPFAM" id="SSF55874">
    <property type="entry name" value="ATPase domain of HSP90 chaperone/DNA topoisomerase II/histidine kinase"/>
    <property type="match status" value="1"/>
</dbReference>
<keyword evidence="8 13" id="KW-0418">Kinase</keyword>
<sequence>MKKFILFYTLLFLLFSLLLTGIIFFVFPPEEWSLLYRRDVLDVPFFLVPIITALTLGIGAGVAQGLQGKQKRKSLYRQLDYLAQGTPVDHRLSESLGEEFTSRLSAIEEKMERQTELSRKQASERAEEREKSLQEVVAQERSRLARELHDSVSQQLFAASMMMSAINEQEEGNRQLQMVEKMIHQSQLEMRALLLHLRPVPLKGKTLKEGTEELLEELTQKVPLQVEKQLEEVPLEKGEEDQLFRIIQEAVSNTLRHAEAENLTVQLLLRDEFILLRILDDGKGFDVDKASSNSYGLVNMNERALEIGGILKIVSVKEDGTRIEVKLPYKERGETK</sequence>
<evidence type="ECO:0000259" key="15">
    <source>
        <dbReference type="PROSITE" id="PS50109"/>
    </source>
</evidence>
<evidence type="ECO:0000256" key="8">
    <source>
        <dbReference type="ARBA" id="ARBA00022777"/>
    </source>
</evidence>
<accession>A0A1N7IU10</accession>
<name>A0A1N7IU10_9BACI</name>
<dbReference type="EC" id="2.7.13.3" evidence="13"/>
<dbReference type="AlphaFoldDB" id="A0A1N7IU10"/>
<evidence type="ECO:0000256" key="4">
    <source>
        <dbReference type="ARBA" id="ARBA00022553"/>
    </source>
</evidence>
<evidence type="ECO:0000256" key="3">
    <source>
        <dbReference type="ARBA" id="ARBA00022475"/>
    </source>
</evidence>
<dbReference type="Proteomes" id="UP000187608">
    <property type="component" value="Unassembled WGS sequence"/>
</dbReference>
<dbReference type="PANTHER" id="PTHR24421:SF37">
    <property type="entry name" value="SENSOR HISTIDINE KINASE NARS"/>
    <property type="match status" value="1"/>
</dbReference>
<dbReference type="GO" id="GO:0005524">
    <property type="term" value="F:ATP binding"/>
    <property type="evidence" value="ECO:0007669"/>
    <property type="project" value="UniProtKB-UniRule"/>
</dbReference>
<evidence type="ECO:0000256" key="13">
    <source>
        <dbReference type="PIRNR" id="PIRNR037431"/>
    </source>
</evidence>
<dbReference type="SMART" id="SM00387">
    <property type="entry name" value="HATPase_c"/>
    <property type="match status" value="1"/>
</dbReference>
<keyword evidence="5 13" id="KW-0808">Transferase</keyword>
<dbReference type="PROSITE" id="PS50109">
    <property type="entry name" value="HIS_KIN"/>
    <property type="match status" value="1"/>
</dbReference>
<keyword evidence="10 14" id="KW-1133">Transmembrane helix</keyword>
<gene>
    <name evidence="16" type="ORF">SAMN05421687_102214</name>
</gene>
<dbReference type="InterPro" id="IPR003594">
    <property type="entry name" value="HATPase_dom"/>
</dbReference>
<dbReference type="EMBL" id="FTOC01000002">
    <property type="protein sequence ID" value="SIS40564.1"/>
    <property type="molecule type" value="Genomic_DNA"/>
</dbReference>
<dbReference type="PIRSF" id="PIRSF037431">
    <property type="entry name" value="STHK_LiaS"/>
    <property type="match status" value="1"/>
</dbReference>
<dbReference type="RefSeq" id="WP_076557123.1">
    <property type="nucleotide sequence ID" value="NZ_FTOC01000002.1"/>
</dbReference>
<evidence type="ECO:0000256" key="11">
    <source>
        <dbReference type="ARBA" id="ARBA00023012"/>
    </source>
</evidence>
<dbReference type="Pfam" id="PF02518">
    <property type="entry name" value="HATPase_c"/>
    <property type="match status" value="1"/>
</dbReference>